<proteinExistence type="predicted"/>
<dbReference type="Proteomes" id="UP001196413">
    <property type="component" value="Unassembled WGS sequence"/>
</dbReference>
<accession>A0AAD5R443</accession>
<dbReference type="AlphaFoldDB" id="A0AAD5R443"/>
<keyword evidence="2" id="KW-1185">Reference proteome</keyword>
<reference evidence="1" key="1">
    <citation type="submission" date="2021-06" db="EMBL/GenBank/DDBJ databases">
        <title>Parelaphostrongylus tenuis whole genome reference sequence.</title>
        <authorList>
            <person name="Garwood T.J."/>
            <person name="Larsen P.A."/>
            <person name="Fountain-Jones N.M."/>
            <person name="Garbe J.R."/>
            <person name="Macchietto M.G."/>
            <person name="Kania S.A."/>
            <person name="Gerhold R.W."/>
            <person name="Richards J.E."/>
            <person name="Wolf T.M."/>
        </authorList>
    </citation>
    <scope>NUCLEOTIDE SEQUENCE</scope>
    <source>
        <strain evidence="1">MNPRO001-30</strain>
        <tissue evidence="1">Meninges</tissue>
    </source>
</reference>
<gene>
    <name evidence="1" type="ORF">KIN20_030664</name>
</gene>
<dbReference type="EMBL" id="JAHQIW010006470">
    <property type="protein sequence ID" value="KAJ1369250.1"/>
    <property type="molecule type" value="Genomic_DNA"/>
</dbReference>
<evidence type="ECO:0000313" key="1">
    <source>
        <dbReference type="EMBL" id="KAJ1369250.1"/>
    </source>
</evidence>
<name>A0AAD5R443_PARTN</name>
<evidence type="ECO:0000313" key="2">
    <source>
        <dbReference type="Proteomes" id="UP001196413"/>
    </source>
</evidence>
<protein>
    <submittedName>
        <fullName evidence="1">Uncharacterized protein</fullName>
    </submittedName>
</protein>
<sequence length="79" mass="9161">MRGLSMRQRLAPSLAIAFMSKVEAPAMDIRPLLYFLTKKTFGGFFLYCRKLLLKKSDISLLPRKKRKIDEVKKLDLISD</sequence>
<organism evidence="1 2">
    <name type="scientific">Parelaphostrongylus tenuis</name>
    <name type="common">Meningeal worm</name>
    <dbReference type="NCBI Taxonomy" id="148309"/>
    <lineage>
        <taxon>Eukaryota</taxon>
        <taxon>Metazoa</taxon>
        <taxon>Ecdysozoa</taxon>
        <taxon>Nematoda</taxon>
        <taxon>Chromadorea</taxon>
        <taxon>Rhabditida</taxon>
        <taxon>Rhabditina</taxon>
        <taxon>Rhabditomorpha</taxon>
        <taxon>Strongyloidea</taxon>
        <taxon>Metastrongylidae</taxon>
        <taxon>Parelaphostrongylus</taxon>
    </lineage>
</organism>
<comment type="caution">
    <text evidence="1">The sequence shown here is derived from an EMBL/GenBank/DDBJ whole genome shotgun (WGS) entry which is preliminary data.</text>
</comment>